<dbReference type="EMBL" id="BFAV01000045">
    <property type="protein sequence ID" value="GBF32708.1"/>
    <property type="molecule type" value="Genomic_DNA"/>
</dbReference>
<evidence type="ECO:0000256" key="3">
    <source>
        <dbReference type="ARBA" id="ARBA00022723"/>
    </source>
</evidence>
<keyword evidence="9" id="KW-1185">Reference proteome</keyword>
<dbReference type="Gene3D" id="3.40.190.80">
    <property type="match status" value="1"/>
</dbReference>
<evidence type="ECO:0000256" key="7">
    <source>
        <dbReference type="RuleBase" id="RU364068"/>
    </source>
</evidence>
<dbReference type="CDD" id="cd01639">
    <property type="entry name" value="IMPase"/>
    <property type="match status" value="1"/>
</dbReference>
<dbReference type="Pfam" id="PF00459">
    <property type="entry name" value="Inositol_P"/>
    <property type="match status" value="1"/>
</dbReference>
<dbReference type="GO" id="GO:0006020">
    <property type="term" value="P:inositol metabolic process"/>
    <property type="evidence" value="ECO:0007669"/>
    <property type="project" value="TreeGrafter"/>
</dbReference>
<evidence type="ECO:0000313" key="9">
    <source>
        <dbReference type="Proteomes" id="UP000239549"/>
    </source>
</evidence>
<dbReference type="PANTHER" id="PTHR20854:SF4">
    <property type="entry name" value="INOSITOL-1-MONOPHOSPHATASE-RELATED"/>
    <property type="match status" value="1"/>
</dbReference>
<evidence type="ECO:0000256" key="1">
    <source>
        <dbReference type="ARBA" id="ARBA00001033"/>
    </source>
</evidence>
<dbReference type="InterPro" id="IPR033942">
    <property type="entry name" value="IMPase"/>
</dbReference>
<evidence type="ECO:0000256" key="4">
    <source>
        <dbReference type="ARBA" id="ARBA00022801"/>
    </source>
</evidence>
<reference evidence="9" key="1">
    <citation type="submission" date="2018-02" db="EMBL/GenBank/DDBJ databases">
        <title>Genome sequence of Desulfocucumis palustris strain NAW-5.</title>
        <authorList>
            <person name="Watanabe M."/>
            <person name="Kojima H."/>
            <person name="Fukui M."/>
        </authorList>
    </citation>
    <scope>NUCLEOTIDE SEQUENCE [LARGE SCALE GENOMIC DNA]</scope>
    <source>
        <strain evidence="9">NAW-5</strain>
    </source>
</reference>
<keyword evidence="5 6" id="KW-0460">Magnesium</keyword>
<comment type="similarity">
    <text evidence="7">Belongs to the inositol monophosphatase superfamily.</text>
</comment>
<dbReference type="SUPFAM" id="SSF56655">
    <property type="entry name" value="Carbohydrate phosphatase"/>
    <property type="match status" value="1"/>
</dbReference>
<accession>A0A2L2X998</accession>
<dbReference type="AlphaFoldDB" id="A0A2L2X998"/>
<organism evidence="8 9">
    <name type="scientific">Desulfocucumis palustris</name>
    <dbReference type="NCBI Taxonomy" id="1898651"/>
    <lineage>
        <taxon>Bacteria</taxon>
        <taxon>Bacillati</taxon>
        <taxon>Bacillota</taxon>
        <taxon>Clostridia</taxon>
        <taxon>Eubacteriales</taxon>
        <taxon>Desulfocucumaceae</taxon>
        <taxon>Desulfocucumis</taxon>
    </lineage>
</organism>
<dbReference type="PRINTS" id="PR01959">
    <property type="entry name" value="SBIMPHPHTASE"/>
</dbReference>
<dbReference type="Proteomes" id="UP000239549">
    <property type="component" value="Unassembled WGS sequence"/>
</dbReference>
<dbReference type="PRINTS" id="PR00377">
    <property type="entry name" value="IMPHPHTASES"/>
</dbReference>
<dbReference type="Gene3D" id="3.30.540.10">
    <property type="entry name" value="Fructose-1,6-Bisphosphatase, subunit A, domain 1"/>
    <property type="match status" value="1"/>
</dbReference>
<keyword evidence="3 6" id="KW-0479">Metal-binding</keyword>
<dbReference type="GO" id="GO:0046872">
    <property type="term" value="F:metal ion binding"/>
    <property type="evidence" value="ECO:0007669"/>
    <property type="project" value="UniProtKB-KW"/>
</dbReference>
<dbReference type="EC" id="3.1.3.25" evidence="7"/>
<sequence>MFKLLKLRGERMKEKKEIMEIVSSMARQAGLVIKERLGGNFSTRCKGSPADFVTDVDRQSQEIILEGLKKYFPEHHVIAEENAFNDFSPENANVWYVDPLDGTTNFVFSIPFYGVSIALAEGGKPSLGIVYDPLRDEMFTAVRNGGAMLNGCRIHADGTVQTLDRSLLVTGFPVSREFKELMADAYTGGILFNSMNIRALGSAALELAYVACGRLTGSWEVKLKPWDVAAGALLVEEAGGMVSGIRGEPLELTEFVDIVSSNGLIHGEFIRALGFGS</sequence>
<evidence type="ECO:0000313" key="8">
    <source>
        <dbReference type="EMBL" id="GBF32708.1"/>
    </source>
</evidence>
<protein>
    <recommendedName>
        <fullName evidence="7">Inositol-1-monophosphatase</fullName>
        <ecNumber evidence="7">3.1.3.25</ecNumber>
    </recommendedName>
</protein>
<feature type="binding site" evidence="6">
    <location>
        <position position="227"/>
    </location>
    <ligand>
        <name>Mg(2+)</name>
        <dbReference type="ChEBI" id="CHEBI:18420"/>
        <label>1</label>
        <note>catalytic</note>
    </ligand>
</feature>
<evidence type="ECO:0000256" key="6">
    <source>
        <dbReference type="PIRSR" id="PIRSR600760-2"/>
    </source>
</evidence>
<dbReference type="InterPro" id="IPR020550">
    <property type="entry name" value="Inositol_monophosphatase_CS"/>
</dbReference>
<dbReference type="PROSITE" id="PS00630">
    <property type="entry name" value="IMP_2"/>
    <property type="match status" value="1"/>
</dbReference>
<name>A0A2L2X998_9FIRM</name>
<dbReference type="PANTHER" id="PTHR20854">
    <property type="entry name" value="INOSITOL MONOPHOSPHATASE"/>
    <property type="match status" value="1"/>
</dbReference>
<comment type="caution">
    <text evidence="8">The sequence shown here is derived from an EMBL/GenBank/DDBJ whole genome shotgun (WGS) entry which is preliminary data.</text>
</comment>
<feature type="binding site" evidence="6">
    <location>
        <position position="80"/>
    </location>
    <ligand>
        <name>Mg(2+)</name>
        <dbReference type="ChEBI" id="CHEBI:18420"/>
        <label>1</label>
        <note>catalytic</note>
    </ligand>
</feature>
<feature type="binding site" evidence="6">
    <location>
        <position position="98"/>
    </location>
    <ligand>
        <name>Mg(2+)</name>
        <dbReference type="ChEBI" id="CHEBI:18420"/>
        <label>1</label>
        <note>catalytic</note>
    </ligand>
</feature>
<feature type="binding site" evidence="6">
    <location>
        <position position="100"/>
    </location>
    <ligand>
        <name>Mg(2+)</name>
        <dbReference type="ChEBI" id="CHEBI:18420"/>
        <label>1</label>
        <note>catalytic</note>
    </ligand>
</feature>
<evidence type="ECO:0000256" key="2">
    <source>
        <dbReference type="ARBA" id="ARBA00001946"/>
    </source>
</evidence>
<proteinExistence type="inferred from homology"/>
<dbReference type="GO" id="GO:0046854">
    <property type="term" value="P:phosphatidylinositol phosphate biosynthetic process"/>
    <property type="evidence" value="ECO:0007669"/>
    <property type="project" value="InterPro"/>
</dbReference>
<feature type="binding site" evidence="6">
    <location>
        <position position="101"/>
    </location>
    <ligand>
        <name>Mg(2+)</name>
        <dbReference type="ChEBI" id="CHEBI:18420"/>
        <label>1</label>
        <note>catalytic</note>
    </ligand>
</feature>
<dbReference type="InterPro" id="IPR000760">
    <property type="entry name" value="Inositol_monophosphatase-like"/>
</dbReference>
<gene>
    <name evidence="8" type="ORF">DCCM_0904</name>
</gene>
<comment type="catalytic activity">
    <reaction evidence="1 7">
        <text>a myo-inositol phosphate + H2O = myo-inositol + phosphate</text>
        <dbReference type="Rhea" id="RHEA:24056"/>
        <dbReference type="ChEBI" id="CHEBI:15377"/>
        <dbReference type="ChEBI" id="CHEBI:17268"/>
        <dbReference type="ChEBI" id="CHEBI:43474"/>
        <dbReference type="ChEBI" id="CHEBI:84139"/>
        <dbReference type="EC" id="3.1.3.25"/>
    </reaction>
</comment>
<comment type="cofactor">
    <cofactor evidence="2 6 7">
        <name>Mg(2+)</name>
        <dbReference type="ChEBI" id="CHEBI:18420"/>
    </cofactor>
</comment>
<dbReference type="FunFam" id="3.30.540.10:FF:000003">
    <property type="entry name" value="Inositol-1-monophosphatase"/>
    <property type="match status" value="1"/>
</dbReference>
<evidence type="ECO:0000256" key="5">
    <source>
        <dbReference type="ARBA" id="ARBA00022842"/>
    </source>
</evidence>
<dbReference type="GO" id="GO:0007165">
    <property type="term" value="P:signal transduction"/>
    <property type="evidence" value="ECO:0007669"/>
    <property type="project" value="TreeGrafter"/>
</dbReference>
<keyword evidence="4 7" id="KW-0378">Hydrolase</keyword>
<dbReference type="GO" id="GO:0008934">
    <property type="term" value="F:inositol monophosphate 1-phosphatase activity"/>
    <property type="evidence" value="ECO:0007669"/>
    <property type="project" value="InterPro"/>
</dbReference>
<dbReference type="InterPro" id="IPR022337">
    <property type="entry name" value="Inositol_monophosphatase_SuhB"/>
</dbReference>